<dbReference type="PROSITE" id="PS50890">
    <property type="entry name" value="PUA"/>
    <property type="match status" value="1"/>
</dbReference>
<dbReference type="InterPro" id="IPR004521">
    <property type="entry name" value="Uncharacterised_CHP00451"/>
</dbReference>
<comment type="caution">
    <text evidence="2">The sequence shown here is derived from an EMBL/GenBank/DDBJ whole genome shotgun (WGS) entry which is preliminary data.</text>
</comment>
<reference evidence="2 3" key="1">
    <citation type="journal article" date="2017" name="Environ. Microbiol.">
        <title>Decay of the glycolytic pathway and adaptation to intranuclear parasitism within Enterocytozoonidae microsporidia.</title>
        <authorList>
            <person name="Wiredu Boakye D."/>
            <person name="Jaroenlak P."/>
            <person name="Prachumwat A."/>
            <person name="Williams T.A."/>
            <person name="Bateman K.S."/>
            <person name="Itsathitphaisarn O."/>
            <person name="Sritunyalucksana K."/>
            <person name="Paszkiewicz K.H."/>
            <person name="Moore K.A."/>
            <person name="Stentiford G.D."/>
            <person name="Williams B.A."/>
        </authorList>
    </citation>
    <scope>NUCLEOTIDE SEQUENCE [LARGE SCALE GENOMIC DNA]</scope>
    <source>
        <strain evidence="3">canceri</strain>
    </source>
</reference>
<evidence type="ECO:0000259" key="1">
    <source>
        <dbReference type="Pfam" id="PF26292"/>
    </source>
</evidence>
<feature type="domain" description="Eukaryotic translation initiation factor 2D-like PUA RNA-binding" evidence="1">
    <location>
        <begin position="91"/>
        <end position="157"/>
    </location>
</feature>
<dbReference type="GO" id="GO:0001731">
    <property type="term" value="P:formation of translation preinitiation complex"/>
    <property type="evidence" value="ECO:0007669"/>
    <property type="project" value="TreeGrafter"/>
</dbReference>
<dbReference type="InterPro" id="IPR048248">
    <property type="entry name" value="PUA_eIF2d-like"/>
</dbReference>
<evidence type="ECO:0000313" key="3">
    <source>
        <dbReference type="Proteomes" id="UP000192501"/>
    </source>
</evidence>
<dbReference type="SUPFAM" id="SSF88697">
    <property type="entry name" value="PUA domain-like"/>
    <property type="match status" value="1"/>
</dbReference>
<evidence type="ECO:0000313" key="2">
    <source>
        <dbReference type="EMBL" id="ORE00088.1"/>
    </source>
</evidence>
<proteinExistence type="predicted"/>
<name>A0A1X0QK07_9MICR</name>
<dbReference type="Gene3D" id="3.10.400.20">
    <property type="match status" value="1"/>
</dbReference>
<dbReference type="AlphaFoldDB" id="A0A1X0QK07"/>
<dbReference type="EMBL" id="LTAI01000066">
    <property type="protein sequence ID" value="ORE00088.1"/>
    <property type="molecule type" value="Genomic_DNA"/>
</dbReference>
<organism evidence="2 3">
    <name type="scientific">Hepatospora eriocheir</name>
    <dbReference type="NCBI Taxonomy" id="1081669"/>
    <lineage>
        <taxon>Eukaryota</taxon>
        <taxon>Fungi</taxon>
        <taxon>Fungi incertae sedis</taxon>
        <taxon>Microsporidia</taxon>
        <taxon>Hepatosporidae</taxon>
        <taxon>Hepatospora</taxon>
    </lineage>
</organism>
<dbReference type="VEuPathDB" id="MicrosporidiaDB:A0H76_2293"/>
<sequence length="159" mass="18360">MKNLFKNVEIKQSNKMSKKDMKQLNKLNYVCLDLKLSYTQVILKNRVKIIKNNEGKTLYFEYFNKVYPTVENFDRKLHKTVLLDEGALGPLNRGADVMMPGIIKYKDKIEEFEKDEIVGIEIETVGIFAVGKTLFSLKEMINKNSGVGIEVYNLKSDKI</sequence>
<dbReference type="GO" id="GO:0003723">
    <property type="term" value="F:RNA binding"/>
    <property type="evidence" value="ECO:0007669"/>
    <property type="project" value="InterPro"/>
</dbReference>
<dbReference type="InterPro" id="IPR015947">
    <property type="entry name" value="PUA-like_sf"/>
</dbReference>
<dbReference type="NCBIfam" id="TIGR00451">
    <property type="entry name" value="unchar_dom_2"/>
    <property type="match status" value="1"/>
</dbReference>
<accession>A0A1X0QK07</accession>
<dbReference type="InterPro" id="IPR016437">
    <property type="entry name" value="MCT-1/Tma20"/>
</dbReference>
<dbReference type="Pfam" id="PF26292">
    <property type="entry name" value="PUA_elF2D"/>
    <property type="match status" value="1"/>
</dbReference>
<gene>
    <name evidence="2" type="primary">MCTS1</name>
    <name evidence="2" type="ORF">A0H76_2293</name>
</gene>
<protein>
    <submittedName>
        <fullName evidence="2">MCTS1</fullName>
    </submittedName>
</protein>
<dbReference type="Proteomes" id="UP000192501">
    <property type="component" value="Unassembled WGS sequence"/>
</dbReference>
<dbReference type="VEuPathDB" id="MicrosporidiaDB:HERIO_21"/>
<dbReference type="PANTHER" id="PTHR22798:SF0">
    <property type="entry name" value="MALIGNANT T-CELL-AMPLIFIED SEQUENCE 1"/>
    <property type="match status" value="1"/>
</dbReference>
<dbReference type="PANTHER" id="PTHR22798">
    <property type="entry name" value="MCT-1 PROTEIN"/>
    <property type="match status" value="1"/>
</dbReference>